<dbReference type="GO" id="GO:0005737">
    <property type="term" value="C:cytoplasm"/>
    <property type="evidence" value="ECO:0007669"/>
    <property type="project" value="TreeGrafter"/>
</dbReference>
<sequence>MLGKYLYYEEPGIQIYCGDCREILPLIDPATVDLVLTDPPYGMGAVFDRKGIRRPSLESKTATSRGWGSIVGDDEPFDPSSLLFFRRLALFGANHYADRLPRSSKWLVWDKRCGTPPDNNSDAELIWTNLEGAVRIHRQKWRGLIREGEENLSRGWKLHPAQKPIALIKWIIGLFDLKPGSLIFDPYMGSGMTLRAAKDMGYRAIGIEIKEKFCKVTVDRLRQEVLL</sequence>
<dbReference type="GO" id="GO:0032259">
    <property type="term" value="P:methylation"/>
    <property type="evidence" value="ECO:0007669"/>
    <property type="project" value="UniProtKB-KW"/>
</dbReference>
<dbReference type="PANTHER" id="PTHR13370">
    <property type="entry name" value="RNA METHYLASE-RELATED"/>
    <property type="match status" value="1"/>
</dbReference>
<dbReference type="RefSeq" id="WP_168058145.1">
    <property type="nucleotide sequence ID" value="NZ_VTOW01000001.1"/>
</dbReference>
<dbReference type="InterPro" id="IPR001091">
    <property type="entry name" value="RM_Methyltransferase"/>
</dbReference>
<evidence type="ECO:0000313" key="7">
    <source>
        <dbReference type="Proteomes" id="UP000534783"/>
    </source>
</evidence>
<evidence type="ECO:0000259" key="5">
    <source>
        <dbReference type="Pfam" id="PF01555"/>
    </source>
</evidence>
<dbReference type="EMBL" id="VTOW01000001">
    <property type="protein sequence ID" value="NKE69862.1"/>
    <property type="molecule type" value="Genomic_DNA"/>
</dbReference>
<keyword evidence="7" id="KW-1185">Reference proteome</keyword>
<comment type="similarity">
    <text evidence="1 4">Belongs to the N(4)/N(6)-methyltransferase family.</text>
</comment>
<dbReference type="EC" id="2.1.1.-" evidence="4"/>
<dbReference type="InterPro" id="IPR002941">
    <property type="entry name" value="DNA_methylase_N4/N6"/>
</dbReference>
<evidence type="ECO:0000256" key="2">
    <source>
        <dbReference type="ARBA" id="ARBA00022603"/>
    </source>
</evidence>
<evidence type="ECO:0000256" key="1">
    <source>
        <dbReference type="ARBA" id="ARBA00006594"/>
    </source>
</evidence>
<dbReference type="InterPro" id="IPR029063">
    <property type="entry name" value="SAM-dependent_MTases_sf"/>
</dbReference>
<dbReference type="PANTHER" id="PTHR13370:SF3">
    <property type="entry name" value="TRNA (GUANINE(10)-N2)-METHYLTRANSFERASE HOMOLOG"/>
    <property type="match status" value="1"/>
</dbReference>
<dbReference type="AlphaFoldDB" id="A0A7X6DMJ3"/>
<evidence type="ECO:0000256" key="3">
    <source>
        <dbReference type="ARBA" id="ARBA00022679"/>
    </source>
</evidence>
<dbReference type="PROSITE" id="PS00092">
    <property type="entry name" value="N6_MTASE"/>
    <property type="match status" value="1"/>
</dbReference>
<evidence type="ECO:0000256" key="4">
    <source>
        <dbReference type="RuleBase" id="RU362026"/>
    </source>
</evidence>
<dbReference type="GO" id="GO:0008170">
    <property type="term" value="F:N-methyltransferase activity"/>
    <property type="evidence" value="ECO:0007669"/>
    <property type="project" value="InterPro"/>
</dbReference>
<name>A0A7X6DMJ3_9BACT</name>
<comment type="caution">
    <text evidence="6">The sequence shown here is derived from an EMBL/GenBank/DDBJ whole genome shotgun (WGS) entry which is preliminary data.</text>
</comment>
<dbReference type="GO" id="GO:0003677">
    <property type="term" value="F:DNA binding"/>
    <property type="evidence" value="ECO:0007669"/>
    <property type="project" value="InterPro"/>
</dbReference>
<reference evidence="6 7" key="1">
    <citation type="journal article" date="2020" name="Nature">
        <title>Bacterial chemolithoautotrophy via manganese oxidation.</title>
        <authorList>
            <person name="Yu H."/>
            <person name="Leadbetter J.R."/>
        </authorList>
    </citation>
    <scope>NUCLEOTIDE SEQUENCE [LARGE SCALE GENOMIC DNA]</scope>
    <source>
        <strain evidence="6 7">Mn-1</strain>
    </source>
</reference>
<dbReference type="SUPFAM" id="SSF53335">
    <property type="entry name" value="S-adenosyl-L-methionine-dependent methyltransferases"/>
    <property type="match status" value="1"/>
</dbReference>
<dbReference type="PRINTS" id="PR00508">
    <property type="entry name" value="S21N4MTFRASE"/>
</dbReference>
<proteinExistence type="inferred from homology"/>
<dbReference type="Proteomes" id="UP000534783">
    <property type="component" value="Unassembled WGS sequence"/>
</dbReference>
<keyword evidence="3 6" id="KW-0808">Transferase</keyword>
<keyword evidence="2 6" id="KW-0489">Methyltransferase</keyword>
<protein>
    <recommendedName>
        <fullName evidence="4">Methyltransferase</fullName>
        <ecNumber evidence="4">2.1.1.-</ecNumber>
    </recommendedName>
</protein>
<gene>
    <name evidence="6" type="ORF">MNODULE_03760</name>
</gene>
<dbReference type="Gene3D" id="3.40.50.150">
    <property type="entry name" value="Vaccinia Virus protein VP39"/>
    <property type="match status" value="2"/>
</dbReference>
<accession>A0A7X6DMJ3</accession>
<feature type="domain" description="DNA methylase N-4/N-6" evidence="5">
    <location>
        <begin position="139"/>
        <end position="217"/>
    </location>
</feature>
<organism evidence="6 7">
    <name type="scientific">Candidatus Manganitrophus noduliformans</name>
    <dbReference type="NCBI Taxonomy" id="2606439"/>
    <lineage>
        <taxon>Bacteria</taxon>
        <taxon>Pseudomonadati</taxon>
        <taxon>Nitrospirota</taxon>
        <taxon>Nitrospiria</taxon>
        <taxon>Candidatus Troglogloeales</taxon>
        <taxon>Candidatus Manganitrophaceae</taxon>
        <taxon>Candidatus Manganitrophus</taxon>
    </lineage>
</organism>
<evidence type="ECO:0000313" key="6">
    <source>
        <dbReference type="EMBL" id="NKE69862.1"/>
    </source>
</evidence>
<dbReference type="Pfam" id="PF01555">
    <property type="entry name" value="N6_N4_Mtase"/>
    <property type="match status" value="1"/>
</dbReference>
<dbReference type="InterPro" id="IPR002052">
    <property type="entry name" value="DNA_methylase_N6_adenine_CS"/>
</dbReference>